<comment type="caution">
    <text evidence="1">The sequence shown here is derived from an EMBL/GenBank/DDBJ whole genome shotgun (WGS) entry which is preliminary data.</text>
</comment>
<dbReference type="Proteomes" id="UP001519460">
    <property type="component" value="Unassembled WGS sequence"/>
</dbReference>
<evidence type="ECO:0000313" key="2">
    <source>
        <dbReference type="Proteomes" id="UP001519460"/>
    </source>
</evidence>
<name>A0ABD0JZ35_9CAEN</name>
<sequence length="65" mass="7172">LRPHPLSDLWRSIAARAKHRATGDVYDDRKPGCTVIYLHHTFQLLGGDAMFSFKNMVGGSSALTS</sequence>
<protein>
    <recommendedName>
        <fullName evidence="3">Beta-tubulin</fullName>
    </recommendedName>
</protein>
<evidence type="ECO:0000313" key="1">
    <source>
        <dbReference type="EMBL" id="KAK7479896.1"/>
    </source>
</evidence>
<organism evidence="1 2">
    <name type="scientific">Batillaria attramentaria</name>
    <dbReference type="NCBI Taxonomy" id="370345"/>
    <lineage>
        <taxon>Eukaryota</taxon>
        <taxon>Metazoa</taxon>
        <taxon>Spiralia</taxon>
        <taxon>Lophotrochozoa</taxon>
        <taxon>Mollusca</taxon>
        <taxon>Gastropoda</taxon>
        <taxon>Caenogastropoda</taxon>
        <taxon>Sorbeoconcha</taxon>
        <taxon>Cerithioidea</taxon>
        <taxon>Batillariidae</taxon>
        <taxon>Batillaria</taxon>
    </lineage>
</organism>
<proteinExistence type="predicted"/>
<gene>
    <name evidence="1" type="ORF">BaRGS_00028886</name>
</gene>
<feature type="non-terminal residue" evidence="1">
    <location>
        <position position="1"/>
    </location>
</feature>
<dbReference type="EMBL" id="JACVVK020000293">
    <property type="protein sequence ID" value="KAK7479896.1"/>
    <property type="molecule type" value="Genomic_DNA"/>
</dbReference>
<accession>A0ABD0JZ35</accession>
<keyword evidence="2" id="KW-1185">Reference proteome</keyword>
<evidence type="ECO:0008006" key="3">
    <source>
        <dbReference type="Google" id="ProtNLM"/>
    </source>
</evidence>
<reference evidence="1 2" key="1">
    <citation type="journal article" date="2023" name="Sci. Data">
        <title>Genome assembly of the Korean intertidal mud-creeper Batillaria attramentaria.</title>
        <authorList>
            <person name="Patra A.K."/>
            <person name="Ho P.T."/>
            <person name="Jun S."/>
            <person name="Lee S.J."/>
            <person name="Kim Y."/>
            <person name="Won Y.J."/>
        </authorList>
    </citation>
    <scope>NUCLEOTIDE SEQUENCE [LARGE SCALE GENOMIC DNA]</scope>
    <source>
        <strain evidence="1">Wonlab-2016</strain>
    </source>
</reference>
<dbReference type="AlphaFoldDB" id="A0ABD0JZ35"/>